<dbReference type="EMBL" id="HBUF01597736">
    <property type="protein sequence ID" value="CAG6775223.1"/>
    <property type="molecule type" value="Transcribed_RNA"/>
</dbReference>
<name>A0A8D8RG78_9HEMI</name>
<accession>A0A8D8RG78</accession>
<dbReference type="EMBL" id="HBUF01163877">
    <property type="protein sequence ID" value="CAG6650768.1"/>
    <property type="molecule type" value="Transcribed_RNA"/>
</dbReference>
<organism evidence="2">
    <name type="scientific">Cacopsylla melanoneura</name>
    <dbReference type="NCBI Taxonomy" id="428564"/>
    <lineage>
        <taxon>Eukaryota</taxon>
        <taxon>Metazoa</taxon>
        <taxon>Ecdysozoa</taxon>
        <taxon>Arthropoda</taxon>
        <taxon>Hexapoda</taxon>
        <taxon>Insecta</taxon>
        <taxon>Pterygota</taxon>
        <taxon>Neoptera</taxon>
        <taxon>Paraneoptera</taxon>
        <taxon>Hemiptera</taxon>
        <taxon>Sternorrhyncha</taxon>
        <taxon>Psylloidea</taxon>
        <taxon>Psyllidae</taxon>
        <taxon>Psyllinae</taxon>
        <taxon>Cacopsylla</taxon>
    </lineage>
</organism>
<feature type="region of interest" description="Disordered" evidence="1">
    <location>
        <begin position="17"/>
        <end position="85"/>
    </location>
</feature>
<sequence length="123" mass="13958">MCCGLCQTQRKNWNTTFTSGGNIPTGKSNRFGQQVKAHGRPSDERSRRAGNQTTNQRTNNSMGRKPGETSLRTVPTEMLHGKSAEWRVTESEEFAHPRFSEHKMYPQQPGRVYGLLVPRLHLC</sequence>
<dbReference type="EMBL" id="HBUF01361078">
    <property type="protein sequence ID" value="CAG6720751.1"/>
    <property type="molecule type" value="Transcribed_RNA"/>
</dbReference>
<dbReference type="EMBL" id="HBUF01208765">
    <property type="protein sequence ID" value="CAG6664875.1"/>
    <property type="molecule type" value="Transcribed_RNA"/>
</dbReference>
<dbReference type="EMBL" id="HBUF01163875">
    <property type="protein sequence ID" value="CAG6650762.1"/>
    <property type="molecule type" value="Transcribed_RNA"/>
</dbReference>
<dbReference type="EMBL" id="HBUF01361077">
    <property type="protein sequence ID" value="CAG6720748.1"/>
    <property type="molecule type" value="Transcribed_RNA"/>
</dbReference>
<dbReference type="AlphaFoldDB" id="A0A8D8RG78"/>
<dbReference type="EMBL" id="HBUF01597735">
    <property type="protein sequence ID" value="CAG6775220.1"/>
    <property type="molecule type" value="Transcribed_RNA"/>
</dbReference>
<dbReference type="EMBL" id="HBUF01208767">
    <property type="protein sequence ID" value="CAG6664881.1"/>
    <property type="molecule type" value="Transcribed_RNA"/>
</dbReference>
<feature type="compositionally biased region" description="Polar residues" evidence="1">
    <location>
        <begin position="17"/>
        <end position="32"/>
    </location>
</feature>
<evidence type="ECO:0000256" key="1">
    <source>
        <dbReference type="SAM" id="MobiDB-lite"/>
    </source>
</evidence>
<dbReference type="EMBL" id="HBUF01597738">
    <property type="protein sequence ID" value="CAG6775227.1"/>
    <property type="molecule type" value="Transcribed_RNA"/>
</dbReference>
<feature type="compositionally biased region" description="Polar residues" evidence="1">
    <location>
        <begin position="49"/>
        <end position="62"/>
    </location>
</feature>
<protein>
    <submittedName>
        <fullName evidence="2">Uncharacterized protein</fullName>
    </submittedName>
</protein>
<dbReference type="EMBL" id="HBUF01597734">
    <property type="protein sequence ID" value="CAG6775218.1"/>
    <property type="molecule type" value="Transcribed_RNA"/>
</dbReference>
<proteinExistence type="predicted"/>
<evidence type="ECO:0000313" key="2">
    <source>
        <dbReference type="EMBL" id="CAG6650768.1"/>
    </source>
</evidence>
<dbReference type="EMBL" id="HBUF01208766">
    <property type="protein sequence ID" value="CAG6664878.1"/>
    <property type="molecule type" value="Transcribed_RNA"/>
</dbReference>
<reference evidence="2" key="1">
    <citation type="submission" date="2021-05" db="EMBL/GenBank/DDBJ databases">
        <authorList>
            <person name="Alioto T."/>
            <person name="Alioto T."/>
            <person name="Gomez Garrido J."/>
        </authorList>
    </citation>
    <scope>NUCLEOTIDE SEQUENCE</scope>
</reference>
<dbReference type="EMBL" id="HBUF01597737">
    <property type="protein sequence ID" value="CAG6775225.1"/>
    <property type="molecule type" value="Transcribed_RNA"/>
</dbReference>
<dbReference type="EMBL" id="HBUF01163876">
    <property type="protein sequence ID" value="CAG6650765.1"/>
    <property type="molecule type" value="Transcribed_RNA"/>
</dbReference>